<evidence type="ECO:0000256" key="19">
    <source>
        <dbReference type="SAM" id="Coils"/>
    </source>
</evidence>
<evidence type="ECO:0000256" key="2">
    <source>
        <dbReference type="ARBA" id="ARBA00007706"/>
    </source>
</evidence>
<organism evidence="20 21">
    <name type="scientific">Patiria miniata</name>
    <name type="common">Bat star</name>
    <name type="synonym">Asterina miniata</name>
    <dbReference type="NCBI Taxonomy" id="46514"/>
    <lineage>
        <taxon>Eukaryota</taxon>
        <taxon>Metazoa</taxon>
        <taxon>Echinodermata</taxon>
        <taxon>Eleutherozoa</taxon>
        <taxon>Asterozoa</taxon>
        <taxon>Asteroidea</taxon>
        <taxon>Valvatacea</taxon>
        <taxon>Valvatida</taxon>
        <taxon>Asterinidae</taxon>
        <taxon>Patiria</taxon>
    </lineage>
</organism>
<accession>A0A914BF01</accession>
<comment type="subcellular location">
    <subcellularLocation>
        <location evidence="14">Endomembrane system</location>
        <topology evidence="14">Single-pass type II membrane protein</topology>
    </subcellularLocation>
    <subcellularLocation>
        <location evidence="18">Golgi apparatus membrane</location>
        <topology evidence="18">Single-pass type II membrane protein</topology>
    </subcellularLocation>
</comment>
<evidence type="ECO:0000313" key="21">
    <source>
        <dbReference type="Proteomes" id="UP000887568"/>
    </source>
</evidence>
<proteinExistence type="inferred from homology"/>
<dbReference type="SUPFAM" id="SSF53448">
    <property type="entry name" value="Nucleotide-diphospho-sugar transferases"/>
    <property type="match status" value="1"/>
</dbReference>
<evidence type="ECO:0000256" key="6">
    <source>
        <dbReference type="ARBA" id="ARBA00022723"/>
    </source>
</evidence>
<dbReference type="PANTHER" id="PTHR10896">
    <property type="entry name" value="GALACTOSYLGALACTOSYLXYLOSYLPROTEIN 3-BETA-GLUCURONOSYLTRANSFERASE BETA-1,3-GLUCURONYLTRANSFERASE"/>
    <property type="match status" value="1"/>
</dbReference>
<comment type="catalytic activity">
    <reaction evidence="13 18">
        <text>3-O-(beta-D-galactosyl-(1-&gt;3)-beta-D-galactosyl-(1-&gt;4)-beta-D-xylosyl)-L-seryl-[protein] + UDP-alpha-D-glucuronate = 3-O-(beta-D-GlcA-(1-&gt;3)-beta-D-Gal-(1-&gt;3)-beta-D-Gal-(1-&gt;4)-beta-D-Xyl)-L-seryl-[protein] + UDP + H(+)</text>
        <dbReference type="Rhea" id="RHEA:24168"/>
        <dbReference type="Rhea" id="RHEA-COMP:12571"/>
        <dbReference type="Rhea" id="RHEA-COMP:12573"/>
        <dbReference type="ChEBI" id="CHEBI:15378"/>
        <dbReference type="ChEBI" id="CHEBI:58052"/>
        <dbReference type="ChEBI" id="CHEBI:58223"/>
        <dbReference type="ChEBI" id="CHEBI:132090"/>
        <dbReference type="ChEBI" id="CHEBI:132093"/>
        <dbReference type="EC" id="2.4.1.135"/>
    </reaction>
</comment>
<dbReference type="FunFam" id="3.90.550.10:FF:000010">
    <property type="entry name" value="Galactosylgalactosylxylosylprotein 3-beta-glucuronosyltransferase"/>
    <property type="match status" value="1"/>
</dbReference>
<evidence type="ECO:0000313" key="20">
    <source>
        <dbReference type="EnsemblMetazoa" id="XP_038074654.1"/>
    </source>
</evidence>
<dbReference type="InterPro" id="IPR029044">
    <property type="entry name" value="Nucleotide-diphossugar_trans"/>
</dbReference>
<evidence type="ECO:0000256" key="15">
    <source>
        <dbReference type="PIRSR" id="PIRSR605027-1"/>
    </source>
</evidence>
<evidence type="ECO:0000256" key="11">
    <source>
        <dbReference type="ARBA" id="ARBA00023180"/>
    </source>
</evidence>
<keyword evidence="8 18" id="KW-1133">Transmembrane helix</keyword>
<dbReference type="Proteomes" id="UP000887568">
    <property type="component" value="Unplaced"/>
</dbReference>
<comment type="cofactor">
    <cofactor evidence="1 16 18">
        <name>Mn(2+)</name>
        <dbReference type="ChEBI" id="CHEBI:29035"/>
    </cofactor>
</comment>
<evidence type="ECO:0000256" key="8">
    <source>
        <dbReference type="ARBA" id="ARBA00022989"/>
    </source>
</evidence>
<dbReference type="GO" id="GO:0050650">
    <property type="term" value="P:chondroitin sulfate proteoglycan biosynthetic process"/>
    <property type="evidence" value="ECO:0007669"/>
    <property type="project" value="TreeGrafter"/>
</dbReference>
<keyword evidence="11" id="KW-0325">Glycoprotein</keyword>
<keyword evidence="12 16" id="KW-0464">Manganese</keyword>
<evidence type="ECO:0000256" key="10">
    <source>
        <dbReference type="ARBA" id="ARBA00023136"/>
    </source>
</evidence>
<dbReference type="GO" id="GO:0005975">
    <property type="term" value="P:carbohydrate metabolic process"/>
    <property type="evidence" value="ECO:0007669"/>
    <property type="project" value="TreeGrafter"/>
</dbReference>
<dbReference type="OrthoDB" id="675023at2759"/>
<dbReference type="GO" id="GO:0015018">
    <property type="term" value="F:galactosylgalactosylxylosylprotein 3-beta-glucuronosyltransferase activity"/>
    <property type="evidence" value="ECO:0007669"/>
    <property type="project" value="UniProtKB-UniRule"/>
</dbReference>
<evidence type="ECO:0000256" key="14">
    <source>
        <dbReference type="ARBA" id="ARBA00060399"/>
    </source>
</evidence>
<reference evidence="20" key="1">
    <citation type="submission" date="2022-11" db="UniProtKB">
        <authorList>
            <consortium name="EnsemblMetazoa"/>
        </authorList>
    </citation>
    <scope>IDENTIFICATION</scope>
</reference>
<dbReference type="GO" id="GO:0046872">
    <property type="term" value="F:metal ion binding"/>
    <property type="evidence" value="ECO:0007669"/>
    <property type="project" value="UniProtKB-KW"/>
</dbReference>
<evidence type="ECO:0000256" key="1">
    <source>
        <dbReference type="ARBA" id="ARBA00001936"/>
    </source>
</evidence>
<keyword evidence="19" id="KW-0175">Coiled coil</keyword>
<keyword evidence="10 18" id="KW-0472">Membrane</keyword>
<protein>
    <recommendedName>
        <fullName evidence="3 18">Galactosylgalactosylxylosylprotein 3-beta-glucuronosyltransferase</fullName>
        <ecNumber evidence="3 18">2.4.1.135</ecNumber>
    </recommendedName>
</protein>
<name>A0A914BF01_PATMI</name>
<feature type="binding site" evidence="16">
    <location>
        <position position="218"/>
    </location>
    <ligand>
        <name>Mn(2+)</name>
        <dbReference type="ChEBI" id="CHEBI:29035"/>
    </ligand>
</feature>
<feature type="site" description="Interaction with galactose moiety of substrate glycoprotein" evidence="17">
    <location>
        <position position="249"/>
    </location>
</feature>
<feature type="active site" description="Proton donor/acceptor" evidence="15">
    <location>
        <position position="304"/>
    </location>
</feature>
<dbReference type="InterPro" id="IPR005027">
    <property type="entry name" value="Glyco_trans_43"/>
</dbReference>
<keyword evidence="9 18" id="KW-0333">Golgi apparatus</keyword>
<evidence type="ECO:0000256" key="9">
    <source>
        <dbReference type="ARBA" id="ARBA00023034"/>
    </source>
</evidence>
<keyword evidence="21" id="KW-1185">Reference proteome</keyword>
<evidence type="ECO:0000256" key="18">
    <source>
        <dbReference type="RuleBase" id="RU363127"/>
    </source>
</evidence>
<sequence>MRGIWRPRTFVFLYFIFSTGGILWLIVNYDSFCAESAKHASHKHPYLMHVINEDYKAKQMELVKIEKRLKEERKILQNVVVNLRQQYPQARDSIMDHLNVLNASLPTIYAITPTHTRPVQKAELTRISQTFLHVRNFHWIVVEDSNTKTSLVTVFLKKSGMKYTHLNCRTPEPHRMGENDPNWLKPRGVEQRNTAIDWLLENVDANKNPGVVYFADDDNTYDLRIFEEMRYTEKVSMWPVGLVGGQMYESPRVDRNGKVIGWNVGWQPQRPFPMDMAGFAINLKLLQEKSYAKFSPKAKRGYLESSLLVNLVKMEDLEPKANMCTQIYVWHTRTEKPKLKYEVKDSDIPMEV</sequence>
<evidence type="ECO:0000256" key="12">
    <source>
        <dbReference type="ARBA" id="ARBA00023211"/>
    </source>
</evidence>
<comment type="similarity">
    <text evidence="2 18">Belongs to the glycosyltransferase 43 family.</text>
</comment>
<evidence type="ECO:0000256" key="7">
    <source>
        <dbReference type="ARBA" id="ARBA00022968"/>
    </source>
</evidence>
<dbReference type="GeneID" id="119742608"/>
<evidence type="ECO:0000256" key="4">
    <source>
        <dbReference type="ARBA" id="ARBA00022679"/>
    </source>
</evidence>
<evidence type="ECO:0000256" key="17">
    <source>
        <dbReference type="PIRSR" id="PIRSR605027-4"/>
    </source>
</evidence>
<keyword evidence="6 16" id="KW-0479">Metal-binding</keyword>
<evidence type="ECO:0000256" key="13">
    <source>
        <dbReference type="ARBA" id="ARBA00047979"/>
    </source>
</evidence>
<dbReference type="CDD" id="cd00218">
    <property type="entry name" value="GlcAT-I"/>
    <property type="match status" value="1"/>
</dbReference>
<evidence type="ECO:0000256" key="16">
    <source>
        <dbReference type="PIRSR" id="PIRSR605027-3"/>
    </source>
</evidence>
<dbReference type="OMA" id="IVRCFYT"/>
<keyword evidence="7 18" id="KW-0735">Signal-anchor</keyword>
<dbReference type="EnsemblMetazoa" id="XM_038218726.1">
    <property type="protein sequence ID" value="XP_038074654.1"/>
    <property type="gene ID" value="LOC119742608"/>
</dbReference>
<keyword evidence="5 18" id="KW-0812">Transmembrane</keyword>
<feature type="transmembrane region" description="Helical" evidence="18">
    <location>
        <begin position="12"/>
        <end position="29"/>
    </location>
</feature>
<feature type="coiled-coil region" evidence="19">
    <location>
        <begin position="55"/>
        <end position="86"/>
    </location>
</feature>
<dbReference type="AlphaFoldDB" id="A0A914BF01"/>
<keyword evidence="4 18" id="KW-0808">Transferase</keyword>
<dbReference type="Gene3D" id="3.90.550.10">
    <property type="entry name" value="Spore Coat Polysaccharide Biosynthesis Protein SpsA, Chain A"/>
    <property type="match status" value="1"/>
</dbReference>
<dbReference type="Pfam" id="PF03360">
    <property type="entry name" value="Glyco_transf_43"/>
    <property type="match status" value="1"/>
</dbReference>
<dbReference type="EC" id="2.4.1.135" evidence="3 18"/>
<evidence type="ECO:0000256" key="5">
    <source>
        <dbReference type="ARBA" id="ARBA00022692"/>
    </source>
</evidence>
<comment type="pathway">
    <text evidence="18">Protein modification; protein glycosylation.</text>
</comment>
<evidence type="ECO:0000256" key="3">
    <source>
        <dbReference type="ARBA" id="ARBA00012641"/>
    </source>
</evidence>
<dbReference type="GO" id="GO:0000139">
    <property type="term" value="C:Golgi membrane"/>
    <property type="evidence" value="ECO:0007669"/>
    <property type="project" value="UniProtKB-SubCell"/>
</dbReference>
<dbReference type="PANTHER" id="PTHR10896:SF65">
    <property type="entry name" value="GALACTOSYLGALACTOSYLXYLOSYLPROTEIN 3-BETA-GLUCURONOSYLTRANSFERASE 3"/>
    <property type="match status" value="1"/>
</dbReference>
<dbReference type="RefSeq" id="XP_038074654.1">
    <property type="nucleotide sequence ID" value="XM_038218726.1"/>
</dbReference>